<evidence type="ECO:0000313" key="1">
    <source>
        <dbReference type="EMBL" id="CUU59107.1"/>
    </source>
</evidence>
<dbReference type="InterPro" id="IPR017658">
    <property type="entry name" value="HhH-GPD_base_excis"/>
</dbReference>
<dbReference type="GO" id="GO:0003824">
    <property type="term" value="F:catalytic activity"/>
    <property type="evidence" value="ECO:0007669"/>
    <property type="project" value="InterPro"/>
</dbReference>
<sequence length="200" mass="21244">MAGPATVIDVGLHLSQIDEADELLTSDPLALLIGMVLDQQFPLERAFAAPYELTRRLGRPLDVGELAAFDPDALGSVFATPPALHRFPGSMAKRVQAVCQVIVDQYGGDPASIWATAADGKELFRRVGALPGFGAQKAKIFVALLGKQLDVTPPGWREVSTPYGDDGSFRSVADITGPDTLLKVRDFKKQMKAAAKAGAA</sequence>
<gene>
    <name evidence="1" type="ORF">Ga0074812_124132</name>
</gene>
<dbReference type="SUPFAM" id="SSF48150">
    <property type="entry name" value="DNA-glycosylase"/>
    <property type="match status" value="1"/>
</dbReference>
<dbReference type="InterPro" id="IPR011257">
    <property type="entry name" value="DNA_glycosylase"/>
</dbReference>
<keyword evidence="2" id="KW-1185">Reference proteome</keyword>
<name>A0A0S4QUD4_9ACTN</name>
<accession>A0A0S4QUD4</accession>
<reference evidence="2" key="1">
    <citation type="submission" date="2015-11" db="EMBL/GenBank/DDBJ databases">
        <authorList>
            <person name="Varghese N."/>
        </authorList>
    </citation>
    <scope>NUCLEOTIDE SEQUENCE [LARGE SCALE GENOMIC DNA]</scope>
    <source>
        <strain evidence="2">DSM 45899</strain>
    </source>
</reference>
<protein>
    <submittedName>
        <fullName evidence="1">Uncharacterized HhH-GPD family protein</fullName>
    </submittedName>
</protein>
<dbReference type="AlphaFoldDB" id="A0A0S4QUD4"/>
<dbReference type="NCBIfam" id="TIGR03252">
    <property type="entry name" value="HhH-GPD-type base excision DNA repair protein"/>
    <property type="match status" value="1"/>
</dbReference>
<organism evidence="1 2">
    <name type="scientific">Parafrankia irregularis</name>
    <dbReference type="NCBI Taxonomy" id="795642"/>
    <lineage>
        <taxon>Bacteria</taxon>
        <taxon>Bacillati</taxon>
        <taxon>Actinomycetota</taxon>
        <taxon>Actinomycetes</taxon>
        <taxon>Frankiales</taxon>
        <taxon>Frankiaceae</taxon>
        <taxon>Parafrankia</taxon>
    </lineage>
</organism>
<dbReference type="Proteomes" id="UP000198802">
    <property type="component" value="Unassembled WGS sequence"/>
</dbReference>
<evidence type="ECO:0000313" key="2">
    <source>
        <dbReference type="Proteomes" id="UP000198802"/>
    </source>
</evidence>
<dbReference type="GO" id="GO:0006281">
    <property type="term" value="P:DNA repair"/>
    <property type="evidence" value="ECO:0007669"/>
    <property type="project" value="InterPro"/>
</dbReference>
<proteinExistence type="predicted"/>
<dbReference type="EMBL" id="FAOZ01000024">
    <property type="protein sequence ID" value="CUU59107.1"/>
    <property type="molecule type" value="Genomic_DNA"/>
</dbReference>